<feature type="transmembrane region" description="Helical" evidence="7">
    <location>
        <begin position="182"/>
        <end position="207"/>
    </location>
</feature>
<dbReference type="CDD" id="cd06261">
    <property type="entry name" value="TM_PBP2"/>
    <property type="match status" value="1"/>
</dbReference>
<comment type="similarity">
    <text evidence="7">Belongs to the binding-protein-dependent transport system permease family.</text>
</comment>
<dbReference type="GO" id="GO:0055085">
    <property type="term" value="P:transmembrane transport"/>
    <property type="evidence" value="ECO:0007669"/>
    <property type="project" value="InterPro"/>
</dbReference>
<evidence type="ECO:0000256" key="1">
    <source>
        <dbReference type="ARBA" id="ARBA00004651"/>
    </source>
</evidence>
<evidence type="ECO:0000256" key="6">
    <source>
        <dbReference type="ARBA" id="ARBA00023136"/>
    </source>
</evidence>
<dbReference type="PANTHER" id="PTHR43744:SF12">
    <property type="entry name" value="ABC TRANSPORTER PERMEASE PROTEIN MG189-RELATED"/>
    <property type="match status" value="1"/>
</dbReference>
<dbReference type="PROSITE" id="PS50928">
    <property type="entry name" value="ABC_TM1"/>
    <property type="match status" value="1"/>
</dbReference>
<evidence type="ECO:0000256" key="5">
    <source>
        <dbReference type="ARBA" id="ARBA00022989"/>
    </source>
</evidence>
<dbReference type="EMBL" id="JACJVR010000125">
    <property type="protein sequence ID" value="MBB6695333.1"/>
    <property type="molecule type" value="Genomic_DNA"/>
</dbReference>
<feature type="transmembrane region" description="Helical" evidence="7">
    <location>
        <begin position="240"/>
        <end position="261"/>
    </location>
</feature>
<keyword evidence="5 7" id="KW-1133">Transmembrane helix</keyword>
<comment type="subcellular location">
    <subcellularLocation>
        <location evidence="1 7">Cell membrane</location>
        <topology evidence="1 7">Multi-pass membrane protein</topology>
    </subcellularLocation>
</comment>
<protein>
    <submittedName>
        <fullName evidence="9">Carbohydrate ABC transporter permease</fullName>
    </submittedName>
</protein>
<proteinExistence type="inferred from homology"/>
<dbReference type="Pfam" id="PF00528">
    <property type="entry name" value="BPD_transp_1"/>
    <property type="match status" value="1"/>
</dbReference>
<feature type="transmembrane region" description="Helical" evidence="7">
    <location>
        <begin position="12"/>
        <end position="32"/>
    </location>
</feature>
<dbReference type="RefSeq" id="WP_185139287.1">
    <property type="nucleotide sequence ID" value="NZ_JACJVR010000125.1"/>
</dbReference>
<organism evidence="9 10">
    <name type="scientific">Cohnella xylanilytica</name>
    <dbReference type="NCBI Taxonomy" id="557555"/>
    <lineage>
        <taxon>Bacteria</taxon>
        <taxon>Bacillati</taxon>
        <taxon>Bacillota</taxon>
        <taxon>Bacilli</taxon>
        <taxon>Bacillales</taxon>
        <taxon>Paenibacillaceae</taxon>
        <taxon>Cohnella</taxon>
    </lineage>
</organism>
<feature type="transmembrane region" description="Helical" evidence="7">
    <location>
        <begin position="69"/>
        <end position="95"/>
    </location>
</feature>
<comment type="caution">
    <text evidence="9">The sequence shown here is derived from an EMBL/GenBank/DDBJ whole genome shotgun (WGS) entry which is preliminary data.</text>
</comment>
<keyword evidence="4 7" id="KW-0812">Transmembrane</keyword>
<feature type="transmembrane region" description="Helical" evidence="7">
    <location>
        <begin position="107"/>
        <end position="130"/>
    </location>
</feature>
<keyword evidence="6 7" id="KW-0472">Membrane</keyword>
<dbReference type="GO" id="GO:0005886">
    <property type="term" value="C:plasma membrane"/>
    <property type="evidence" value="ECO:0007669"/>
    <property type="project" value="UniProtKB-SubCell"/>
</dbReference>
<evidence type="ECO:0000313" key="9">
    <source>
        <dbReference type="EMBL" id="MBB6695333.1"/>
    </source>
</evidence>
<dbReference type="SUPFAM" id="SSF161098">
    <property type="entry name" value="MetI-like"/>
    <property type="match status" value="1"/>
</dbReference>
<keyword evidence="2 7" id="KW-0813">Transport</keyword>
<dbReference type="InterPro" id="IPR000515">
    <property type="entry name" value="MetI-like"/>
</dbReference>
<keyword evidence="3" id="KW-1003">Cell membrane</keyword>
<sequence>MAGRRSYASWLKFAVLTVFLVLFIAPFVFLLLNSFKENNAITSNPMALPAGLDFANYKVAIDKMGYLTAFWNTLAITTASVLLISLFAAMTAHYFVRNPTRGNQYTFLIMVASMIIPFQAIMIPLVKIYGSLGMLNNKGSLIYMYLGFGSSLAVFIYHGFVKSIPAELEEAAMIDGCTRTQTFFRIVFPVLTPTTATIAILNVLWIWNDFLLPSLILVNPEQRTLPLSTYNFYGTYTVDYGPLMAGLVLTILPIIVVYLFGQKYIIQGVMQGSIK</sequence>
<evidence type="ECO:0000256" key="2">
    <source>
        <dbReference type="ARBA" id="ARBA00022448"/>
    </source>
</evidence>
<feature type="transmembrane region" description="Helical" evidence="7">
    <location>
        <begin position="142"/>
        <end position="161"/>
    </location>
</feature>
<dbReference type="Proteomes" id="UP000553776">
    <property type="component" value="Unassembled WGS sequence"/>
</dbReference>
<keyword evidence="10" id="KW-1185">Reference proteome</keyword>
<dbReference type="AlphaFoldDB" id="A0A841UAS3"/>
<accession>A0A841UAS3</accession>
<name>A0A841UAS3_9BACL</name>
<evidence type="ECO:0000259" key="8">
    <source>
        <dbReference type="PROSITE" id="PS50928"/>
    </source>
</evidence>
<evidence type="ECO:0000256" key="7">
    <source>
        <dbReference type="RuleBase" id="RU363032"/>
    </source>
</evidence>
<gene>
    <name evidence="9" type="ORF">H7B90_28450</name>
</gene>
<dbReference type="Gene3D" id="1.10.3720.10">
    <property type="entry name" value="MetI-like"/>
    <property type="match status" value="1"/>
</dbReference>
<evidence type="ECO:0000256" key="4">
    <source>
        <dbReference type="ARBA" id="ARBA00022692"/>
    </source>
</evidence>
<feature type="domain" description="ABC transmembrane type-1" evidence="8">
    <location>
        <begin position="70"/>
        <end position="261"/>
    </location>
</feature>
<reference evidence="9 10" key="1">
    <citation type="submission" date="2020-08" db="EMBL/GenBank/DDBJ databases">
        <title>Cohnella phylogeny.</title>
        <authorList>
            <person name="Dunlap C."/>
        </authorList>
    </citation>
    <scope>NUCLEOTIDE SEQUENCE [LARGE SCALE GENOMIC DNA]</scope>
    <source>
        <strain evidence="9 10">DSM 25239</strain>
    </source>
</reference>
<evidence type="ECO:0000256" key="3">
    <source>
        <dbReference type="ARBA" id="ARBA00022475"/>
    </source>
</evidence>
<evidence type="ECO:0000313" key="10">
    <source>
        <dbReference type="Proteomes" id="UP000553776"/>
    </source>
</evidence>
<dbReference type="PANTHER" id="PTHR43744">
    <property type="entry name" value="ABC TRANSPORTER PERMEASE PROTEIN MG189-RELATED-RELATED"/>
    <property type="match status" value="1"/>
</dbReference>
<dbReference type="InterPro" id="IPR035906">
    <property type="entry name" value="MetI-like_sf"/>
</dbReference>